<feature type="transmembrane region" description="Helical" evidence="1">
    <location>
        <begin position="300"/>
        <end position="318"/>
    </location>
</feature>
<keyword evidence="1" id="KW-1133">Transmembrane helix</keyword>
<evidence type="ECO:0000313" key="2">
    <source>
        <dbReference type="EMBL" id="KEZ76639.1"/>
    </source>
</evidence>
<dbReference type="PANTHER" id="PTHR21530:SF7">
    <property type="entry name" value="TRAB DOMAIN-CONTAINING PROTEIN"/>
    <property type="match status" value="1"/>
</dbReference>
<feature type="transmembrane region" description="Helical" evidence="1">
    <location>
        <begin position="324"/>
        <end position="353"/>
    </location>
</feature>
<sequence>MSELSMSNEIASAPEPAVEAGPRRIVQRGPRRFVLLGTAHVSKASADEVRAEIESGDYDHVAIELCDARHAALTRQSEMADMDLFAVIKNGQAGMVAANLALGAYQQRLADQFGIEPGAEMRAAIAAAEAGDTPLTLIDRNIGITLKRVYRKIPWWQRATVLAGLAASLVSSDKIKEEDIEQLKEGDMLEATFNEFAEQSEHMHAALIDERDQYMAAKLLEQDETPGSTLVVVGAGHLKGLARYLEAGMDDPAGRVSELDSVPSGARWVKWIPWIVVAVIVVGFALGFSRSTGLGQQMVVEWVVINGALSALGALIALGHPLTIVTAFVAAPITSLNPTIGAGMVTAAAELWLRKPRVGDFSTLKTDVTSVRGWWRNRVSRTLLVFLFSTIGSAIGTYVAGFRIFGQLFGS</sequence>
<feature type="transmembrane region" description="Helical" evidence="1">
    <location>
        <begin position="382"/>
        <end position="405"/>
    </location>
</feature>
<dbReference type="Proteomes" id="UP000028302">
    <property type="component" value="Unassembled WGS sequence"/>
</dbReference>
<accession>A0A084IIV5</accession>
<keyword evidence="3" id="KW-1185">Reference proteome</keyword>
<dbReference type="eggNOG" id="COG1916">
    <property type="taxonomic scope" value="Bacteria"/>
</dbReference>
<dbReference type="InterPro" id="IPR002816">
    <property type="entry name" value="TraB/PrgY/GumN_fam"/>
</dbReference>
<dbReference type="PATRIC" id="fig|1304275.5.peg.2878"/>
<protein>
    <submittedName>
        <fullName evidence="2">TraB family protein</fullName>
    </submittedName>
</protein>
<keyword evidence="1" id="KW-0812">Transmembrane</keyword>
<dbReference type="STRING" id="1304275.C41B8_14075"/>
<evidence type="ECO:0000256" key="1">
    <source>
        <dbReference type="SAM" id="Phobius"/>
    </source>
</evidence>
<evidence type="ECO:0000313" key="3">
    <source>
        <dbReference type="Proteomes" id="UP000028302"/>
    </source>
</evidence>
<dbReference type="EMBL" id="APNK01000025">
    <property type="protein sequence ID" value="KEZ76639.1"/>
    <property type="molecule type" value="Genomic_DNA"/>
</dbReference>
<dbReference type="CDD" id="cd14726">
    <property type="entry name" value="TraB_PrgY-like"/>
    <property type="match status" value="1"/>
</dbReference>
<keyword evidence="1" id="KW-0472">Membrane</keyword>
<dbReference type="Pfam" id="PF01963">
    <property type="entry name" value="TraB_PrgY_gumN"/>
    <property type="match status" value="1"/>
</dbReference>
<dbReference type="PANTHER" id="PTHR21530">
    <property type="entry name" value="PHEROMONE SHUTDOWN PROTEIN"/>
    <property type="match status" value="1"/>
</dbReference>
<gene>
    <name evidence="2" type="ORF">C41B8_14075</name>
</gene>
<organism evidence="2 3">
    <name type="scientific">Salinisphaera hydrothermalis (strain C41B8)</name>
    <dbReference type="NCBI Taxonomy" id="1304275"/>
    <lineage>
        <taxon>Bacteria</taxon>
        <taxon>Pseudomonadati</taxon>
        <taxon>Pseudomonadota</taxon>
        <taxon>Gammaproteobacteria</taxon>
        <taxon>Salinisphaerales</taxon>
        <taxon>Salinisphaeraceae</taxon>
        <taxon>Salinisphaera</taxon>
    </lineage>
</organism>
<name>A0A084IIV5_SALHC</name>
<proteinExistence type="predicted"/>
<dbReference type="NCBIfam" id="TIGR00261">
    <property type="entry name" value="traB"/>
    <property type="match status" value="1"/>
</dbReference>
<reference evidence="2 3" key="1">
    <citation type="submission" date="2013-03" db="EMBL/GenBank/DDBJ databases">
        <title>Salinisphaera hydrothermalis C41B8 Genome Sequencing.</title>
        <authorList>
            <person name="Li C."/>
            <person name="Lai Q."/>
            <person name="Shao Z."/>
        </authorList>
    </citation>
    <scope>NUCLEOTIDE SEQUENCE [LARGE SCALE GENOMIC DNA]</scope>
    <source>
        <strain evidence="2 3">C41B8</strain>
    </source>
</reference>
<comment type="caution">
    <text evidence="2">The sequence shown here is derived from an EMBL/GenBank/DDBJ whole genome shotgun (WGS) entry which is preliminary data.</text>
</comment>
<dbReference type="AlphaFoldDB" id="A0A084IIV5"/>
<dbReference type="InterPro" id="IPR046345">
    <property type="entry name" value="TraB_PrgY-like"/>
</dbReference>
<dbReference type="InterPro" id="IPR005230">
    <property type="entry name" value="TraB_bac"/>
</dbReference>
<feature type="transmembrane region" description="Helical" evidence="1">
    <location>
        <begin position="271"/>
        <end position="288"/>
    </location>
</feature>